<gene>
    <name evidence="2" type="ORF">D8Y22_16425</name>
</gene>
<protein>
    <submittedName>
        <fullName evidence="2">Uncharacterized protein</fullName>
    </submittedName>
</protein>
<accession>A0A4S3TIL3</accession>
<organism evidence="2 3">
    <name type="scientific">Salinadaptatus halalkaliphilus</name>
    <dbReference type="NCBI Taxonomy" id="2419781"/>
    <lineage>
        <taxon>Archaea</taxon>
        <taxon>Methanobacteriati</taxon>
        <taxon>Methanobacteriota</taxon>
        <taxon>Stenosarchaea group</taxon>
        <taxon>Halobacteria</taxon>
        <taxon>Halobacteriales</taxon>
        <taxon>Natrialbaceae</taxon>
        <taxon>Salinadaptatus</taxon>
    </lineage>
</organism>
<dbReference type="AlphaFoldDB" id="A0A4S3TIL3"/>
<name>A0A4S3TIL3_9EURY</name>
<comment type="caution">
    <text evidence="2">The sequence shown here is derived from an EMBL/GenBank/DDBJ whole genome shotgun (WGS) entry which is preliminary data.</text>
</comment>
<proteinExistence type="predicted"/>
<keyword evidence="3" id="KW-1185">Reference proteome</keyword>
<dbReference type="EMBL" id="RBZW01000055">
    <property type="protein sequence ID" value="THE63904.1"/>
    <property type="molecule type" value="Genomic_DNA"/>
</dbReference>
<feature type="region of interest" description="Disordered" evidence="1">
    <location>
        <begin position="1"/>
        <end position="29"/>
    </location>
</feature>
<evidence type="ECO:0000313" key="3">
    <source>
        <dbReference type="Proteomes" id="UP000318864"/>
    </source>
</evidence>
<evidence type="ECO:0000256" key="1">
    <source>
        <dbReference type="SAM" id="MobiDB-lite"/>
    </source>
</evidence>
<dbReference type="Proteomes" id="UP000318864">
    <property type="component" value="Unassembled WGS sequence"/>
</dbReference>
<evidence type="ECO:0000313" key="2">
    <source>
        <dbReference type="EMBL" id="THE63904.1"/>
    </source>
</evidence>
<reference evidence="2 3" key="1">
    <citation type="submission" date="2018-10" db="EMBL/GenBank/DDBJ databases">
        <title>Natronolimnobius sp. XQ-INN 246 isolated from Inner Mongolia Autonomous Region of China.</title>
        <authorList>
            <person name="Xue Q."/>
        </authorList>
    </citation>
    <scope>NUCLEOTIDE SEQUENCE [LARGE SCALE GENOMIC DNA]</scope>
    <source>
        <strain evidence="2 3">XQ-INN 246</strain>
    </source>
</reference>
<feature type="compositionally biased region" description="Low complexity" evidence="1">
    <location>
        <begin position="9"/>
        <end position="21"/>
    </location>
</feature>
<sequence>MFDRPPEPARASGTRARSTRGLVARSRGNHTVGQNYSKIGRAPAAVALGNGRAFVTDVSLTATRQYT</sequence>